<feature type="transmembrane region" description="Helical" evidence="1">
    <location>
        <begin position="139"/>
        <end position="159"/>
    </location>
</feature>
<keyword evidence="1" id="KW-0812">Transmembrane</keyword>
<keyword evidence="1" id="KW-1133">Transmembrane helix</keyword>
<dbReference type="Proteomes" id="UP000184550">
    <property type="component" value="Unassembled WGS sequence"/>
</dbReference>
<dbReference type="EMBL" id="CZCU02000046">
    <property type="protein sequence ID" value="VXD11647.1"/>
    <property type="molecule type" value="Genomic_DNA"/>
</dbReference>
<dbReference type="OrthoDB" id="2955631at2"/>
<evidence type="ECO:0000313" key="2">
    <source>
        <dbReference type="EMBL" id="VXD11647.1"/>
    </source>
</evidence>
<protein>
    <recommendedName>
        <fullName evidence="4">DUF2254 domain-containing protein</fullName>
    </recommendedName>
</protein>
<accession>A0A7Z9DV04</accession>
<evidence type="ECO:0000256" key="1">
    <source>
        <dbReference type="SAM" id="Phobius"/>
    </source>
</evidence>
<dbReference type="AlphaFoldDB" id="A0A7Z9DV04"/>
<feature type="transmembrane region" description="Helical" evidence="1">
    <location>
        <begin position="61"/>
        <end position="88"/>
    </location>
</feature>
<comment type="caution">
    <text evidence="2">The sequence shown here is derived from an EMBL/GenBank/DDBJ whole genome shotgun (WGS) entry which is preliminary data.</text>
</comment>
<organism evidence="2 3">
    <name type="scientific">Planktothrix serta PCC 8927</name>
    <dbReference type="NCBI Taxonomy" id="671068"/>
    <lineage>
        <taxon>Bacteria</taxon>
        <taxon>Bacillati</taxon>
        <taxon>Cyanobacteriota</taxon>
        <taxon>Cyanophyceae</taxon>
        <taxon>Oscillatoriophycideae</taxon>
        <taxon>Oscillatoriales</taxon>
        <taxon>Microcoleaceae</taxon>
        <taxon>Planktothrix</taxon>
    </lineage>
</organism>
<evidence type="ECO:0000313" key="3">
    <source>
        <dbReference type="Proteomes" id="UP000184550"/>
    </source>
</evidence>
<feature type="transmembrane region" description="Helical" evidence="1">
    <location>
        <begin position="108"/>
        <end position="127"/>
    </location>
</feature>
<keyword evidence="1" id="KW-0472">Membrane</keyword>
<evidence type="ECO:0008006" key="4">
    <source>
        <dbReference type="Google" id="ProtNLM"/>
    </source>
</evidence>
<proteinExistence type="predicted"/>
<dbReference type="InterPro" id="IPR018723">
    <property type="entry name" value="DUF2254_membrane"/>
</dbReference>
<dbReference type="Pfam" id="PF10011">
    <property type="entry name" value="DUF2254"/>
    <property type="match status" value="1"/>
</dbReference>
<feature type="transmembrane region" description="Helical" evidence="1">
    <location>
        <begin position="16"/>
        <end position="40"/>
    </location>
</feature>
<gene>
    <name evidence="2" type="ORF">PL8927_140219</name>
</gene>
<keyword evidence="3" id="KW-1185">Reference proteome</keyword>
<dbReference type="RefSeq" id="WP_083617714.1">
    <property type="nucleotide sequence ID" value="NZ_LR734832.1"/>
</dbReference>
<reference evidence="2" key="1">
    <citation type="submission" date="2019-10" db="EMBL/GenBank/DDBJ databases">
        <authorList>
            <consortium name="Genoscope - CEA"/>
            <person name="William W."/>
        </authorList>
    </citation>
    <scope>NUCLEOTIDE SEQUENCE [LARGE SCALE GENOMIC DNA]</scope>
    <source>
        <strain evidence="2">BBR_PRJEB10992</strain>
    </source>
</reference>
<name>A0A7Z9DV04_9CYAN</name>
<sequence length="438" mass="49464">MKTYLSLVWDSLRSSFWFVPTVMVSLVITLAFTTITLDELEVIVIDRFSWTYTRGPEGARAILSTIASSMMTVAVTTFSITIVALQLASSQFGPRLLRNFMRDIGNQVVLGTFISTFIYCLLILRTIRTQEDSEFVPHLSVTCSVLLALASIAVLIYFIDHVANSIQAENVITDVTQDLNSAIERLFPEKIGEGESVHHPPVTQSILDDFHAHSCSIKSLKSGYIQAINQHRLIQLAKDNDLLISIKFHPGEFIVQNSDLLWVFPDYRMTPELAKNIHKTIVFGYQRTQQQDIKFCINQLVEIALRALSPGINDPFTAIRCIDQLSAALCHLAQKKIPSPYRYDDDNKLRVIASPVTFSEAVDSVFNPIRQYSQSMVGVTIRLLQAIAIIASHVQNQSQKDLLLHHAEMIKQGSREALSEESDRQDIQKYYFNILEKL</sequence>